<dbReference type="PANTHER" id="PTHR10551:SF14">
    <property type="entry name" value="CELLULASE CONTAINING PROTEIN, EXPRESSED"/>
    <property type="match status" value="1"/>
</dbReference>
<name>A0A3N7EQV0_POPTR</name>
<dbReference type="InterPro" id="IPR017853">
    <property type="entry name" value="GH"/>
</dbReference>
<sequence>MPMGLTSGRSEKLEIVRNSNDSIRVRIKASKGFFLQDHWRAFIVEDDFKFISQKRINSVRIPVGWWIASDPTPPQPCVGGSLKALDNAFLWALYAHLYLTHAIRCKIRNTHPPTHTHIYSQEISTFRVHGSCS</sequence>
<reference evidence="1 2" key="1">
    <citation type="journal article" date="2006" name="Science">
        <title>The genome of black cottonwood, Populus trichocarpa (Torr. &amp; Gray).</title>
        <authorList>
            <person name="Tuskan G.A."/>
            <person name="Difazio S."/>
            <person name="Jansson S."/>
            <person name="Bohlmann J."/>
            <person name="Grigoriev I."/>
            <person name="Hellsten U."/>
            <person name="Putnam N."/>
            <person name="Ralph S."/>
            <person name="Rombauts S."/>
            <person name="Salamov A."/>
            <person name="Schein J."/>
            <person name="Sterck L."/>
            <person name="Aerts A."/>
            <person name="Bhalerao R.R."/>
            <person name="Bhalerao R.P."/>
            <person name="Blaudez D."/>
            <person name="Boerjan W."/>
            <person name="Brun A."/>
            <person name="Brunner A."/>
            <person name="Busov V."/>
            <person name="Campbell M."/>
            <person name="Carlson J."/>
            <person name="Chalot M."/>
            <person name="Chapman J."/>
            <person name="Chen G.L."/>
            <person name="Cooper D."/>
            <person name="Coutinho P.M."/>
            <person name="Couturier J."/>
            <person name="Covert S."/>
            <person name="Cronk Q."/>
            <person name="Cunningham R."/>
            <person name="Davis J."/>
            <person name="Degroeve S."/>
            <person name="Dejardin A."/>
            <person name="Depamphilis C."/>
            <person name="Detter J."/>
            <person name="Dirks B."/>
            <person name="Dubchak I."/>
            <person name="Duplessis S."/>
            <person name="Ehlting J."/>
            <person name="Ellis B."/>
            <person name="Gendler K."/>
            <person name="Goodstein D."/>
            <person name="Gribskov M."/>
            <person name="Grimwood J."/>
            <person name="Groover A."/>
            <person name="Gunter L."/>
            <person name="Hamberger B."/>
            <person name="Heinze B."/>
            <person name="Helariutta Y."/>
            <person name="Henrissat B."/>
            <person name="Holligan D."/>
            <person name="Holt R."/>
            <person name="Huang W."/>
            <person name="Islam-Faridi N."/>
            <person name="Jones S."/>
            <person name="Jones-Rhoades M."/>
            <person name="Jorgensen R."/>
            <person name="Joshi C."/>
            <person name="Kangasjarvi J."/>
            <person name="Karlsson J."/>
            <person name="Kelleher C."/>
            <person name="Kirkpatrick R."/>
            <person name="Kirst M."/>
            <person name="Kohler A."/>
            <person name="Kalluri U."/>
            <person name="Larimer F."/>
            <person name="Leebens-Mack J."/>
            <person name="Leple J.C."/>
            <person name="Locascio P."/>
            <person name="Lou Y."/>
            <person name="Lucas S."/>
            <person name="Martin F."/>
            <person name="Montanini B."/>
            <person name="Napoli C."/>
            <person name="Nelson D.R."/>
            <person name="Nelson C."/>
            <person name="Nieminen K."/>
            <person name="Nilsson O."/>
            <person name="Pereda V."/>
            <person name="Peter G."/>
            <person name="Philippe R."/>
            <person name="Pilate G."/>
            <person name="Poliakov A."/>
            <person name="Razumovskaya J."/>
            <person name="Richardson P."/>
            <person name="Rinaldi C."/>
            <person name="Ritland K."/>
            <person name="Rouze P."/>
            <person name="Ryaboy D."/>
            <person name="Schmutz J."/>
            <person name="Schrader J."/>
            <person name="Segerman B."/>
            <person name="Shin H."/>
            <person name="Siddiqui A."/>
            <person name="Sterky F."/>
            <person name="Terry A."/>
            <person name="Tsai C.J."/>
            <person name="Uberbacher E."/>
            <person name="Unneberg P."/>
            <person name="Vahala J."/>
            <person name="Wall K."/>
            <person name="Wessler S."/>
            <person name="Yang G."/>
            <person name="Yin T."/>
            <person name="Douglas C."/>
            <person name="Marra M."/>
            <person name="Sandberg G."/>
            <person name="Van de Peer Y."/>
            <person name="Rokhsar D."/>
        </authorList>
    </citation>
    <scope>NUCLEOTIDE SEQUENCE [LARGE SCALE GENOMIC DNA]</scope>
    <source>
        <strain evidence="2">cv. Nisqually</strain>
    </source>
</reference>
<dbReference type="GO" id="GO:0007015">
    <property type="term" value="P:actin filament organization"/>
    <property type="evidence" value="ECO:0007669"/>
    <property type="project" value="InterPro"/>
</dbReference>
<gene>
    <name evidence="1" type="ORF">POPTR_002G093001</name>
</gene>
<dbReference type="AlphaFoldDB" id="A0A3N7EQV0"/>
<accession>A0A3N7EQV0</accession>
<evidence type="ECO:0000313" key="1">
    <source>
        <dbReference type="EMBL" id="RQO86740.1"/>
    </source>
</evidence>
<protein>
    <submittedName>
        <fullName evidence="1">Uncharacterized protein</fullName>
    </submittedName>
</protein>
<organism evidence="1 2">
    <name type="scientific">Populus trichocarpa</name>
    <name type="common">Western balsam poplar</name>
    <name type="synonym">Populus balsamifera subsp. trichocarpa</name>
    <dbReference type="NCBI Taxonomy" id="3694"/>
    <lineage>
        <taxon>Eukaryota</taxon>
        <taxon>Viridiplantae</taxon>
        <taxon>Streptophyta</taxon>
        <taxon>Embryophyta</taxon>
        <taxon>Tracheophyta</taxon>
        <taxon>Spermatophyta</taxon>
        <taxon>Magnoliopsida</taxon>
        <taxon>eudicotyledons</taxon>
        <taxon>Gunneridae</taxon>
        <taxon>Pentapetalae</taxon>
        <taxon>rosids</taxon>
        <taxon>fabids</taxon>
        <taxon>Malpighiales</taxon>
        <taxon>Salicaceae</taxon>
        <taxon>Saliceae</taxon>
        <taxon>Populus</taxon>
    </lineage>
</organism>
<dbReference type="GO" id="GO:0051015">
    <property type="term" value="F:actin filament binding"/>
    <property type="evidence" value="ECO:0007669"/>
    <property type="project" value="InterPro"/>
</dbReference>
<dbReference type="Gene3D" id="3.20.20.80">
    <property type="entry name" value="Glycosidases"/>
    <property type="match status" value="1"/>
</dbReference>
<dbReference type="PANTHER" id="PTHR10551">
    <property type="entry name" value="FASCIN"/>
    <property type="match status" value="1"/>
</dbReference>
<proteinExistence type="predicted"/>
<dbReference type="Proteomes" id="UP000006729">
    <property type="component" value="Chromosome 2"/>
</dbReference>
<dbReference type="InterPro" id="IPR010431">
    <property type="entry name" value="Fascin"/>
</dbReference>
<dbReference type="EMBL" id="CM009291">
    <property type="protein sequence ID" value="RQO86740.1"/>
    <property type="molecule type" value="Genomic_DNA"/>
</dbReference>
<dbReference type="SUPFAM" id="SSF51445">
    <property type="entry name" value="(Trans)glycosidases"/>
    <property type="match status" value="1"/>
</dbReference>
<keyword evidence="2" id="KW-1185">Reference proteome</keyword>
<dbReference type="InParanoid" id="A0A3N7EQV0"/>
<evidence type="ECO:0000313" key="2">
    <source>
        <dbReference type="Proteomes" id="UP000006729"/>
    </source>
</evidence>